<dbReference type="GO" id="GO:0032790">
    <property type="term" value="P:ribosome disassembly"/>
    <property type="evidence" value="ECO:0007669"/>
    <property type="project" value="TreeGrafter"/>
</dbReference>
<name>A0A268QUX5_SHOCL</name>
<dbReference type="SUPFAM" id="SSF52540">
    <property type="entry name" value="P-loop containing nucleoside triphosphate hydrolases"/>
    <property type="match status" value="1"/>
</dbReference>
<feature type="non-terminal residue" evidence="5">
    <location>
        <position position="1"/>
    </location>
</feature>
<evidence type="ECO:0000256" key="2">
    <source>
        <dbReference type="ARBA" id="ARBA00022917"/>
    </source>
</evidence>
<dbReference type="GO" id="GO:0006412">
    <property type="term" value="P:translation"/>
    <property type="evidence" value="ECO:0007669"/>
    <property type="project" value="UniProtKB-KW"/>
</dbReference>
<comment type="caution">
    <text evidence="5">The sequence shown here is derived from an EMBL/GenBank/DDBJ whole genome shotgun (WGS) entry which is preliminary data.</text>
</comment>
<evidence type="ECO:0000259" key="4">
    <source>
        <dbReference type="Pfam" id="PF00009"/>
    </source>
</evidence>
<dbReference type="RefSeq" id="WP_143118174.1">
    <property type="nucleotide sequence ID" value="NZ_NPBS01000883.1"/>
</dbReference>
<accession>A0A268QUX5</accession>
<evidence type="ECO:0000256" key="3">
    <source>
        <dbReference type="ARBA" id="ARBA00023134"/>
    </source>
</evidence>
<feature type="non-terminal residue" evidence="5">
    <location>
        <position position="70"/>
    </location>
</feature>
<evidence type="ECO:0000313" key="6">
    <source>
        <dbReference type="Proteomes" id="UP000216133"/>
    </source>
</evidence>
<evidence type="ECO:0000313" key="5">
    <source>
        <dbReference type="EMBL" id="PAF11692.1"/>
    </source>
</evidence>
<protein>
    <recommendedName>
        <fullName evidence="4">Tr-type G domain-containing protein</fullName>
    </recommendedName>
</protein>
<dbReference type="PANTHER" id="PTHR43261:SF1">
    <property type="entry name" value="RIBOSOME-RELEASING FACTOR 2, MITOCHONDRIAL"/>
    <property type="match status" value="1"/>
</dbReference>
<dbReference type="Pfam" id="PF00009">
    <property type="entry name" value="GTP_EFTU"/>
    <property type="match status" value="1"/>
</dbReference>
<dbReference type="InterPro" id="IPR027417">
    <property type="entry name" value="P-loop_NTPase"/>
</dbReference>
<sequence length="70" mass="7861">TVWRQATTYGVPRVVFVNKMDKIGADFLYSLKTLHDRLQANAAAIQLPIGAEDQFEGIIDLIEMKATFYG</sequence>
<dbReference type="GO" id="GO:0005525">
    <property type="term" value="F:GTP binding"/>
    <property type="evidence" value="ECO:0007669"/>
    <property type="project" value="UniProtKB-KW"/>
</dbReference>
<evidence type="ECO:0000256" key="1">
    <source>
        <dbReference type="ARBA" id="ARBA00022741"/>
    </source>
</evidence>
<proteinExistence type="predicted"/>
<dbReference type="NCBIfam" id="TIGR00231">
    <property type="entry name" value="small_GTP"/>
    <property type="match status" value="1"/>
</dbReference>
<dbReference type="InterPro" id="IPR005225">
    <property type="entry name" value="Small_GTP-bd"/>
</dbReference>
<dbReference type="GO" id="GO:0003924">
    <property type="term" value="F:GTPase activity"/>
    <property type="evidence" value="ECO:0007669"/>
    <property type="project" value="InterPro"/>
</dbReference>
<dbReference type="Gene3D" id="3.40.50.300">
    <property type="entry name" value="P-loop containing nucleotide triphosphate hydrolases"/>
    <property type="match status" value="1"/>
</dbReference>
<reference evidence="5 6" key="1">
    <citation type="submission" date="2017-07" db="EMBL/GenBank/DDBJ databases">
        <title>Isolation and whole genome analysis of endospore-forming bacteria from heroin.</title>
        <authorList>
            <person name="Kalinowski J."/>
            <person name="Ahrens B."/>
            <person name="Al-Dilaimi A."/>
            <person name="Winkler A."/>
            <person name="Wibberg D."/>
            <person name="Schleenbecker U."/>
            <person name="Ruckert C."/>
            <person name="Wolfel R."/>
            <person name="Grass G."/>
        </authorList>
    </citation>
    <scope>NUCLEOTIDE SEQUENCE [LARGE SCALE GENOMIC DNA]</scope>
    <source>
        <strain evidence="5 6">7523-2</strain>
    </source>
</reference>
<dbReference type="AlphaFoldDB" id="A0A268QUX5"/>
<dbReference type="InterPro" id="IPR000795">
    <property type="entry name" value="T_Tr_GTP-bd_dom"/>
</dbReference>
<organism evidence="5 6">
    <name type="scientific">Shouchella clausii</name>
    <name type="common">Alkalihalobacillus clausii</name>
    <dbReference type="NCBI Taxonomy" id="79880"/>
    <lineage>
        <taxon>Bacteria</taxon>
        <taxon>Bacillati</taxon>
        <taxon>Bacillota</taxon>
        <taxon>Bacilli</taxon>
        <taxon>Bacillales</taxon>
        <taxon>Bacillaceae</taxon>
        <taxon>Shouchella</taxon>
    </lineage>
</organism>
<feature type="domain" description="Tr-type G" evidence="4">
    <location>
        <begin position="1"/>
        <end position="39"/>
    </location>
</feature>
<dbReference type="Proteomes" id="UP000216133">
    <property type="component" value="Unassembled WGS sequence"/>
</dbReference>
<keyword evidence="2" id="KW-0648">Protein biosynthesis</keyword>
<keyword evidence="3" id="KW-0342">GTP-binding</keyword>
<gene>
    <name evidence="5" type="ORF">CHH61_25935</name>
</gene>
<keyword evidence="1" id="KW-0547">Nucleotide-binding</keyword>
<dbReference type="EMBL" id="NPBS01000883">
    <property type="protein sequence ID" value="PAF11692.1"/>
    <property type="molecule type" value="Genomic_DNA"/>
</dbReference>
<dbReference type="PANTHER" id="PTHR43261">
    <property type="entry name" value="TRANSLATION ELONGATION FACTOR G-RELATED"/>
    <property type="match status" value="1"/>
</dbReference>